<feature type="region of interest" description="Disordered" evidence="1">
    <location>
        <begin position="424"/>
        <end position="494"/>
    </location>
</feature>
<feature type="compositionally biased region" description="Polar residues" evidence="1">
    <location>
        <begin position="427"/>
        <end position="444"/>
    </location>
</feature>
<accession>A0A9Q0E0U5</accession>
<dbReference type="Proteomes" id="UP001148018">
    <property type="component" value="Unassembled WGS sequence"/>
</dbReference>
<sequence>MGSGESKLSVPSTPKAEPHRVVSTIRNDNLVDPRSPSTCIDRTPIQAVPFSKSSVEDMYGCPQISFDPRSPTIGVVRTPARDAMRETVVGSLARRLGMLFHSEVPDTVSQGHLLEEEKVVEEEGVVEEHRGVVEEHRGVVEEHQGVVEEHEVVGGQESSDEPLLSRQPSQTLTSMAEHATLLTTPVLPIECVGSSSPFVLLEEAQADVYMNTEDLSLEEGEEAKESPLHKRLSMSLITCHEGAPQSPIFTEVQIHKGPASPLVAAPTITITAECPPTPDHVPCLQVAAEDVPVTLASPEQPEEALQVPVEEALQVPVEEALQVPVEEALQVPVEEALQVPGEQQPSTLALPLSSSPAPSQEQARPSTGIQCPTIDPRSPSQVVFKPQWLGKGFGTAGLRAKGVRASKGGSSPLAVRVVVKNIHNENRTQSTKTKQKANGLSSEGRSPLQILKTNSPRDKSQSQQMKLKKASTPDRPRRSQVERRVLTVAMDKEN</sequence>
<name>A0A9Q0E0U5_9TELE</name>
<evidence type="ECO:0008006" key="4">
    <source>
        <dbReference type="Google" id="ProtNLM"/>
    </source>
</evidence>
<dbReference type="OrthoDB" id="6337960at2759"/>
<evidence type="ECO:0000256" key="1">
    <source>
        <dbReference type="SAM" id="MobiDB-lite"/>
    </source>
</evidence>
<organism evidence="2 3">
    <name type="scientific">Muraenolepis orangiensis</name>
    <name type="common">Patagonian moray cod</name>
    <dbReference type="NCBI Taxonomy" id="630683"/>
    <lineage>
        <taxon>Eukaryota</taxon>
        <taxon>Metazoa</taxon>
        <taxon>Chordata</taxon>
        <taxon>Craniata</taxon>
        <taxon>Vertebrata</taxon>
        <taxon>Euteleostomi</taxon>
        <taxon>Actinopterygii</taxon>
        <taxon>Neopterygii</taxon>
        <taxon>Teleostei</taxon>
        <taxon>Neoteleostei</taxon>
        <taxon>Acanthomorphata</taxon>
        <taxon>Zeiogadaria</taxon>
        <taxon>Gadariae</taxon>
        <taxon>Gadiformes</taxon>
        <taxon>Muraenolepidoidei</taxon>
        <taxon>Muraenolepididae</taxon>
        <taxon>Muraenolepis</taxon>
    </lineage>
</organism>
<gene>
    <name evidence="2" type="ORF">NHX12_002041</name>
</gene>
<feature type="compositionally biased region" description="Low complexity" evidence="1">
    <location>
        <begin position="346"/>
        <end position="366"/>
    </location>
</feature>
<comment type="caution">
    <text evidence="2">The sequence shown here is derived from an EMBL/GenBank/DDBJ whole genome shotgun (WGS) entry which is preliminary data.</text>
</comment>
<dbReference type="InterPro" id="IPR038832">
    <property type="entry name" value="CDCA3"/>
</dbReference>
<dbReference type="PANTHER" id="PTHR34756:SF1">
    <property type="entry name" value="CELL DIVISION CYCLE-ASSOCIATED PROTEIN 3"/>
    <property type="match status" value="1"/>
</dbReference>
<protein>
    <recommendedName>
        <fullName evidence="4">Cell division cycle-associated protein 3</fullName>
    </recommendedName>
</protein>
<dbReference type="AlphaFoldDB" id="A0A9Q0E0U5"/>
<keyword evidence="3" id="KW-1185">Reference proteome</keyword>
<dbReference type="PANTHER" id="PTHR34756">
    <property type="entry name" value="CELL DIVISION CYCLE-ASSOCIATED PROTEIN 3"/>
    <property type="match status" value="1"/>
</dbReference>
<evidence type="ECO:0000313" key="3">
    <source>
        <dbReference type="Proteomes" id="UP001148018"/>
    </source>
</evidence>
<feature type="compositionally biased region" description="Basic and acidic residues" evidence="1">
    <location>
        <begin position="471"/>
        <end position="494"/>
    </location>
</feature>
<reference evidence="2" key="1">
    <citation type="submission" date="2022-07" db="EMBL/GenBank/DDBJ databases">
        <title>Chromosome-level genome of Muraenolepis orangiensis.</title>
        <authorList>
            <person name="Kim J."/>
        </authorList>
    </citation>
    <scope>NUCLEOTIDE SEQUENCE</scope>
    <source>
        <strain evidence="2">KU_S4_2022</strain>
        <tissue evidence="2">Muscle</tissue>
    </source>
</reference>
<proteinExistence type="predicted"/>
<feature type="region of interest" description="Disordered" evidence="1">
    <location>
        <begin position="346"/>
        <end position="380"/>
    </location>
</feature>
<dbReference type="EMBL" id="JANIIK010000109">
    <property type="protein sequence ID" value="KAJ3598530.1"/>
    <property type="molecule type" value="Genomic_DNA"/>
</dbReference>
<feature type="region of interest" description="Disordered" evidence="1">
    <location>
        <begin position="1"/>
        <end position="37"/>
    </location>
</feature>
<evidence type="ECO:0000313" key="2">
    <source>
        <dbReference type="EMBL" id="KAJ3598530.1"/>
    </source>
</evidence>